<dbReference type="Gramene" id="TVU16654">
    <property type="protein sequence ID" value="TVU16654"/>
    <property type="gene ID" value="EJB05_40229"/>
</dbReference>
<keyword evidence="1" id="KW-0812">Transmembrane</keyword>
<gene>
    <name evidence="2" type="ORF">EJB05_40229</name>
</gene>
<dbReference type="PANTHER" id="PTHR31549">
    <property type="entry name" value="PROTEIN, PUTATIVE (DUF247)-RELATED-RELATED"/>
    <property type="match status" value="1"/>
</dbReference>
<dbReference type="Pfam" id="PF03140">
    <property type="entry name" value="DUF247"/>
    <property type="match status" value="1"/>
</dbReference>
<dbReference type="InterPro" id="IPR004158">
    <property type="entry name" value="DUF247_pln"/>
</dbReference>
<organism evidence="2 3">
    <name type="scientific">Eragrostis curvula</name>
    <name type="common">weeping love grass</name>
    <dbReference type="NCBI Taxonomy" id="38414"/>
    <lineage>
        <taxon>Eukaryota</taxon>
        <taxon>Viridiplantae</taxon>
        <taxon>Streptophyta</taxon>
        <taxon>Embryophyta</taxon>
        <taxon>Tracheophyta</taxon>
        <taxon>Spermatophyta</taxon>
        <taxon>Magnoliopsida</taxon>
        <taxon>Liliopsida</taxon>
        <taxon>Poales</taxon>
        <taxon>Poaceae</taxon>
        <taxon>PACMAD clade</taxon>
        <taxon>Chloridoideae</taxon>
        <taxon>Eragrostideae</taxon>
        <taxon>Eragrostidinae</taxon>
        <taxon>Eragrostis</taxon>
    </lineage>
</organism>
<comment type="caution">
    <text evidence="2">The sequence shown here is derived from an EMBL/GenBank/DDBJ whole genome shotgun (WGS) entry which is preliminary data.</text>
</comment>
<proteinExistence type="predicted"/>
<name>A0A5J9TZ44_9POAL</name>
<evidence type="ECO:0000256" key="1">
    <source>
        <dbReference type="SAM" id="Phobius"/>
    </source>
</evidence>
<accession>A0A5J9TZ44</accession>
<dbReference type="PANTHER" id="PTHR31549:SF32">
    <property type="match status" value="1"/>
</dbReference>
<feature type="transmembrane region" description="Helical" evidence="1">
    <location>
        <begin position="346"/>
        <end position="366"/>
    </location>
</feature>
<feature type="non-terminal residue" evidence="2">
    <location>
        <position position="1"/>
    </location>
</feature>
<dbReference type="OrthoDB" id="1849062at2759"/>
<protein>
    <submittedName>
        <fullName evidence="2">Uncharacterized protein</fullName>
    </submittedName>
</protein>
<dbReference type="AlphaFoldDB" id="A0A5J9TZ44"/>
<reference evidence="2 3" key="1">
    <citation type="journal article" date="2019" name="Sci. Rep.">
        <title>A high-quality genome of Eragrostis curvula grass provides insights into Poaceae evolution and supports new strategies to enhance forage quality.</title>
        <authorList>
            <person name="Carballo J."/>
            <person name="Santos B.A.C.M."/>
            <person name="Zappacosta D."/>
            <person name="Garbus I."/>
            <person name="Selva J.P."/>
            <person name="Gallo C.A."/>
            <person name="Diaz A."/>
            <person name="Albertini E."/>
            <person name="Caccamo M."/>
            <person name="Echenique V."/>
        </authorList>
    </citation>
    <scope>NUCLEOTIDE SEQUENCE [LARGE SCALE GENOMIC DNA]</scope>
    <source>
        <strain evidence="3">cv. Victoria</strain>
        <tissue evidence="2">Leaf</tissue>
    </source>
</reference>
<keyword evidence="1" id="KW-1133">Transmembrane helix</keyword>
<dbReference type="Proteomes" id="UP000324897">
    <property type="component" value="Unassembled WGS sequence"/>
</dbReference>
<evidence type="ECO:0000313" key="3">
    <source>
        <dbReference type="Proteomes" id="UP000324897"/>
    </source>
</evidence>
<dbReference type="EMBL" id="RWGY01000031">
    <property type="protein sequence ID" value="TVU16654.1"/>
    <property type="molecule type" value="Genomic_DNA"/>
</dbReference>
<keyword evidence="3" id="KW-1185">Reference proteome</keyword>
<sequence>MFCRDHLKLMEDVKKTAVFQSILEGNHTVENIYAAVASVADHARKLYDVEVVGGINDTDFLTMMVSDACFLVQYMRSKSNNSASIGGVYQSLLGVFHSKDQDIFHDIMLLENQIPWPVVRAIMQFVPQGVMNLDDFIDSSRRYLHEKKAPQEKTYVLDDEPPHLLGLLRDSIVGRKDIRQPTGLRNECSLSINKFAEVGITLAANETNDLVDMGVRKNGPLFLHLYLAPLSLDERTTNMLVNMAALELCMTLNFLDARAQGPESAVCSYLQFLAMLVHREEDVHELRTKEILRGAGFTDKQAFDFFSGLHELRVGPLYANTIGQIEDMVAERRIRTKVYAFFYRNWKTIATVFTIIGGIVGLLKAFQPFIFKGR</sequence>
<evidence type="ECO:0000313" key="2">
    <source>
        <dbReference type="EMBL" id="TVU16654.1"/>
    </source>
</evidence>
<keyword evidence="1" id="KW-0472">Membrane</keyword>